<evidence type="ECO:0000313" key="2">
    <source>
        <dbReference type="Proteomes" id="UP000078387"/>
    </source>
</evidence>
<dbReference type="PANTHER" id="PTHR45661:SF3">
    <property type="entry name" value="IG-LIKE DOMAIN-CONTAINING PROTEIN"/>
    <property type="match status" value="1"/>
</dbReference>
<dbReference type="Proteomes" id="UP000078387">
    <property type="component" value="Unassembled WGS sequence"/>
</dbReference>
<dbReference type="InterPro" id="IPR026906">
    <property type="entry name" value="LRR_5"/>
</dbReference>
<dbReference type="InterPro" id="IPR032675">
    <property type="entry name" value="LRR_dom_sf"/>
</dbReference>
<proteinExistence type="predicted"/>
<dbReference type="SUPFAM" id="SSF52058">
    <property type="entry name" value="L domain-like"/>
    <property type="match status" value="1"/>
</dbReference>
<reference evidence="1 2" key="1">
    <citation type="submission" date="2016-05" db="EMBL/GenBank/DDBJ databases">
        <title>First whole genome sequencing of Entamoeba histolytica HM1:IMSS-clone-6.</title>
        <authorList>
            <person name="Mukherjee Avik.K."/>
            <person name="Izumyama S."/>
            <person name="Nakada-Tsukui K."/>
            <person name="Nozaki T."/>
        </authorList>
    </citation>
    <scope>NUCLEOTIDE SEQUENCE [LARGE SCALE GENOMIC DNA]</scope>
    <source>
        <strain evidence="1 2">HM1:IMSS clone 6</strain>
    </source>
</reference>
<dbReference type="InterPro" id="IPR053139">
    <property type="entry name" value="Surface_bspA-like"/>
</dbReference>
<accession>A0A5K1U0A8</accession>
<dbReference type="EMBL" id="BDEQ01000001">
    <property type="protein sequence ID" value="GAT97481.1"/>
    <property type="molecule type" value="Genomic_DNA"/>
</dbReference>
<sequence>MEITIPTTIIKLGNYCFNECLSLTSINISISIIEIGKYCFFGCTSLTNINIENIKFIGENKIFINEPVLISFEMPERLNSINNKEGNHQTTDDFIIPTTITKLGDYCFSGCVVLCKITIPTSVSEIGYRCFSECSFLSSIDIPTTVSEIGDDCFLKSPYKPRIK</sequence>
<dbReference type="VEuPathDB" id="AmoebaDB:EHI_111960"/>
<organism evidence="1 2">
    <name type="scientific">Entamoeba histolytica</name>
    <dbReference type="NCBI Taxonomy" id="5759"/>
    <lineage>
        <taxon>Eukaryota</taxon>
        <taxon>Amoebozoa</taxon>
        <taxon>Evosea</taxon>
        <taxon>Archamoebae</taxon>
        <taxon>Mastigamoebida</taxon>
        <taxon>Entamoebidae</taxon>
        <taxon>Entamoeba</taxon>
    </lineage>
</organism>
<gene>
    <name evidence="1" type="ORF">CL6EHI_111960</name>
</gene>
<protein>
    <submittedName>
        <fullName evidence="1">Leucine rich repeat protein bspa family</fullName>
    </submittedName>
</protein>
<dbReference type="VEuPathDB" id="AmoebaDB:EHI7A_023580"/>
<name>A0A5K1U0A8_ENTHI</name>
<dbReference type="VEuPathDB" id="AmoebaDB:EHI5A_043900"/>
<dbReference type="AlphaFoldDB" id="A0A5K1U0A8"/>
<dbReference type="OMA" id="FTSIGGW"/>
<dbReference type="Pfam" id="PF13306">
    <property type="entry name" value="LRR_5"/>
    <property type="match status" value="2"/>
</dbReference>
<dbReference type="VEuPathDB" id="AmoebaDB:KM1_049190"/>
<dbReference type="Gene3D" id="3.80.10.10">
    <property type="entry name" value="Ribonuclease Inhibitor"/>
    <property type="match status" value="2"/>
</dbReference>
<dbReference type="VEuPathDB" id="AmoebaDB:EHI8A_024500"/>
<dbReference type="PANTHER" id="PTHR45661">
    <property type="entry name" value="SURFACE ANTIGEN"/>
    <property type="match status" value="1"/>
</dbReference>
<comment type="caution">
    <text evidence="1">The sequence shown here is derived from an EMBL/GenBank/DDBJ whole genome shotgun (WGS) entry which is preliminary data.</text>
</comment>
<evidence type="ECO:0000313" key="1">
    <source>
        <dbReference type="EMBL" id="GAT97481.1"/>
    </source>
</evidence>